<feature type="transmembrane region" description="Helical" evidence="1">
    <location>
        <begin position="192"/>
        <end position="209"/>
    </location>
</feature>
<dbReference type="RefSeq" id="WP_244521296.1">
    <property type="nucleotide sequence ID" value="NZ_FMXQ01000006.1"/>
</dbReference>
<feature type="signal peptide" evidence="2">
    <location>
        <begin position="1"/>
        <end position="30"/>
    </location>
</feature>
<keyword evidence="1" id="KW-1133">Transmembrane helix</keyword>
<feature type="transmembrane region" description="Helical" evidence="1">
    <location>
        <begin position="277"/>
        <end position="300"/>
    </location>
</feature>
<feature type="chain" id="PRO_5011769449" evidence="2">
    <location>
        <begin position="31"/>
        <end position="338"/>
    </location>
</feature>
<evidence type="ECO:0000256" key="2">
    <source>
        <dbReference type="SAM" id="SignalP"/>
    </source>
</evidence>
<feature type="transmembrane region" description="Helical" evidence="1">
    <location>
        <begin position="245"/>
        <end position="265"/>
    </location>
</feature>
<keyword evidence="4" id="KW-1185">Reference proteome</keyword>
<organism evidence="3 4">
    <name type="scientific">Bauldia litoralis</name>
    <dbReference type="NCBI Taxonomy" id="665467"/>
    <lineage>
        <taxon>Bacteria</taxon>
        <taxon>Pseudomonadati</taxon>
        <taxon>Pseudomonadota</taxon>
        <taxon>Alphaproteobacteria</taxon>
        <taxon>Hyphomicrobiales</taxon>
        <taxon>Kaistiaceae</taxon>
        <taxon>Bauldia</taxon>
    </lineage>
</organism>
<keyword evidence="2" id="KW-0732">Signal</keyword>
<dbReference type="EMBL" id="FMXQ01000006">
    <property type="protein sequence ID" value="SDB42248.1"/>
    <property type="molecule type" value="Genomic_DNA"/>
</dbReference>
<dbReference type="InterPro" id="IPR032809">
    <property type="entry name" value="Put_HupE_UreJ"/>
</dbReference>
<evidence type="ECO:0000313" key="3">
    <source>
        <dbReference type="EMBL" id="SDB42248.1"/>
    </source>
</evidence>
<feature type="transmembrane region" description="Helical" evidence="1">
    <location>
        <begin position="215"/>
        <end position="233"/>
    </location>
</feature>
<proteinExistence type="predicted"/>
<dbReference type="STRING" id="665467.SAMN02982931_03253"/>
<evidence type="ECO:0000256" key="1">
    <source>
        <dbReference type="SAM" id="Phobius"/>
    </source>
</evidence>
<feature type="transmembrane region" description="Helical" evidence="1">
    <location>
        <begin position="320"/>
        <end position="337"/>
    </location>
</feature>
<feature type="transmembrane region" description="Helical" evidence="1">
    <location>
        <begin position="159"/>
        <end position="180"/>
    </location>
</feature>
<accession>A0A1G6DAU3</accession>
<keyword evidence="1" id="KW-0812">Transmembrane</keyword>
<protein>
    <submittedName>
        <fullName evidence="3">HupE / UreJ protein</fullName>
    </submittedName>
</protein>
<name>A0A1G6DAU3_9HYPH</name>
<dbReference type="Pfam" id="PF13795">
    <property type="entry name" value="HupE_UreJ_2"/>
    <property type="match status" value="1"/>
</dbReference>
<dbReference type="AlphaFoldDB" id="A0A1G6DAU3"/>
<reference evidence="3 4" key="1">
    <citation type="submission" date="2016-10" db="EMBL/GenBank/DDBJ databases">
        <authorList>
            <person name="de Groot N.N."/>
        </authorList>
    </citation>
    <scope>NUCLEOTIDE SEQUENCE [LARGE SCALE GENOMIC DNA]</scope>
    <source>
        <strain evidence="3 4">ATCC 35022</strain>
    </source>
</reference>
<sequence length="338" mass="37123">MSGLGLHRGWRWLFAAVLLSWMAAIPAAQAHESRPAYLEIEETATGQYDIRWRTPVLAGQRLPIVLRLPEGVRNVREPLIQELSDSLLERRWIATGPDGLAGQRIGFPGLELTITEAVVRAKTLDGESWMAVARPSQPWVEFDLTRGSIDVAIDFVQEGVWHILSGWDHLLFVFGLLLLVRSPMMLVKTVTAFTIAHSITLAAATLGYVELPSRPIEAGIALSILFLGVEVVREKRGRTSFTIRNPWVVAFAFGLLHGFGFAGVLSEVGLPPLEVPLALVSFNVGVEVGQLAFVAVVLLLARGLKLLGVVWPRRMELAPAYLVGSLGAFWLLQRLAFA</sequence>
<evidence type="ECO:0000313" key="4">
    <source>
        <dbReference type="Proteomes" id="UP000199071"/>
    </source>
</evidence>
<gene>
    <name evidence="3" type="ORF">SAMN02982931_03253</name>
</gene>
<keyword evidence="1" id="KW-0472">Membrane</keyword>
<dbReference type="Proteomes" id="UP000199071">
    <property type="component" value="Unassembled WGS sequence"/>
</dbReference>